<dbReference type="Pfam" id="PF17980">
    <property type="entry name" value="ADD_DNMT3"/>
    <property type="match status" value="1"/>
</dbReference>
<dbReference type="GO" id="GO:0045892">
    <property type="term" value="P:negative regulation of DNA-templated transcription"/>
    <property type="evidence" value="ECO:0007669"/>
    <property type="project" value="TreeGrafter"/>
</dbReference>
<dbReference type="InterPro" id="IPR050390">
    <property type="entry name" value="C5-Methyltransferase"/>
</dbReference>
<sequence>MNVVEENQASGEPQKVEEASPPAVQQPTDPVSPTVATTPEPRGADGGDKKATKAADDEPEYEDGWGFDIGELVHQKRRRIHTRKFEPEAAAYAPLPPAKKPRKSTTEKPKVKIIDERTREPLVYEVREECRYIEDICISCGSLNVTLEHPLFIGGMCQNCKNCFLECAYQHDVDGYQSYCTICCGGRNRINIEVTLR</sequence>
<evidence type="ECO:0000313" key="5">
    <source>
        <dbReference type="Proteomes" id="UP000710432"/>
    </source>
</evidence>
<dbReference type="InterPro" id="IPR040552">
    <property type="entry name" value="DNMT3_ADD_GATA1-like"/>
</dbReference>
<feature type="compositionally biased region" description="Polar residues" evidence="1">
    <location>
        <begin position="23"/>
        <end position="37"/>
    </location>
</feature>
<reference evidence="4" key="1">
    <citation type="submission" date="2020-03" db="EMBL/GenBank/DDBJ databases">
        <title>Studies in the Genomics of Life Span.</title>
        <authorList>
            <person name="Glass D."/>
        </authorList>
    </citation>
    <scope>NUCLEOTIDE SEQUENCE</scope>
    <source>
        <strain evidence="4">LTLLF</strain>
        <tissue evidence="4">Muscle</tissue>
    </source>
</reference>
<gene>
    <name evidence="4" type="ORF">LTLLF_144625</name>
</gene>
<evidence type="ECO:0000259" key="3">
    <source>
        <dbReference type="Pfam" id="PF22855"/>
    </source>
</evidence>
<evidence type="ECO:0000256" key="1">
    <source>
        <dbReference type="SAM" id="MobiDB-lite"/>
    </source>
</evidence>
<dbReference type="Pfam" id="PF22855">
    <property type="entry name" value="DNM3A_N"/>
    <property type="match status" value="1"/>
</dbReference>
<feature type="domain" description="DNMT3 cysteine rich ADD" evidence="2">
    <location>
        <begin position="118"/>
        <end position="172"/>
    </location>
</feature>
<feature type="region of interest" description="Disordered" evidence="1">
    <location>
        <begin position="88"/>
        <end position="109"/>
    </location>
</feature>
<comment type="caution">
    <text evidence="4">The sequence shown here is derived from an EMBL/GenBank/DDBJ whole genome shotgun (WGS) entry which is preliminary data.</text>
</comment>
<proteinExistence type="predicted"/>
<dbReference type="AlphaFoldDB" id="A0A8J6GKG3"/>
<evidence type="ECO:0000313" key="4">
    <source>
        <dbReference type="EMBL" id="KAH0512338.1"/>
    </source>
</evidence>
<protein>
    <submittedName>
        <fullName evidence="4">DNA (Cytosine-5)-methyltransferase 3A</fullName>
    </submittedName>
</protein>
<dbReference type="GO" id="GO:0005737">
    <property type="term" value="C:cytoplasm"/>
    <property type="evidence" value="ECO:0007669"/>
    <property type="project" value="TreeGrafter"/>
</dbReference>
<organism evidence="4 5">
    <name type="scientific">Microtus ochrogaster</name>
    <name type="common">Prairie vole</name>
    <dbReference type="NCBI Taxonomy" id="79684"/>
    <lineage>
        <taxon>Eukaryota</taxon>
        <taxon>Metazoa</taxon>
        <taxon>Chordata</taxon>
        <taxon>Craniata</taxon>
        <taxon>Vertebrata</taxon>
        <taxon>Euteleostomi</taxon>
        <taxon>Mammalia</taxon>
        <taxon>Eutheria</taxon>
        <taxon>Euarchontoglires</taxon>
        <taxon>Glires</taxon>
        <taxon>Rodentia</taxon>
        <taxon>Myomorpha</taxon>
        <taxon>Muroidea</taxon>
        <taxon>Cricetidae</taxon>
        <taxon>Arvicolinae</taxon>
        <taxon>Microtus</taxon>
    </lineage>
</organism>
<name>A0A8J6GKG3_MICOH</name>
<feature type="compositionally biased region" description="Basic and acidic residues" evidence="1">
    <location>
        <begin position="42"/>
        <end position="56"/>
    </location>
</feature>
<dbReference type="PANTHER" id="PTHR23068">
    <property type="entry name" value="DNA CYTOSINE-5- -METHYLTRANSFERASE 3-RELATED"/>
    <property type="match status" value="1"/>
</dbReference>
<dbReference type="InterPro" id="IPR054724">
    <property type="entry name" value="DNM3A_N"/>
</dbReference>
<feature type="region of interest" description="Disordered" evidence="1">
    <location>
        <begin position="1"/>
        <end position="67"/>
    </location>
</feature>
<dbReference type="PANTHER" id="PTHR23068:SF10">
    <property type="entry name" value="DNA (CYTOSINE-5)-METHYLTRANSFERASE 3A"/>
    <property type="match status" value="1"/>
</dbReference>
<dbReference type="GO" id="GO:0005634">
    <property type="term" value="C:nucleus"/>
    <property type="evidence" value="ECO:0007669"/>
    <property type="project" value="TreeGrafter"/>
</dbReference>
<feature type="domain" description="DNA (cytosine-5)-methyltransferase N-terminal" evidence="3">
    <location>
        <begin position="1"/>
        <end position="61"/>
    </location>
</feature>
<evidence type="ECO:0000259" key="2">
    <source>
        <dbReference type="Pfam" id="PF17980"/>
    </source>
</evidence>
<dbReference type="Proteomes" id="UP000710432">
    <property type="component" value="Unassembled WGS sequence"/>
</dbReference>
<feature type="compositionally biased region" description="Polar residues" evidence="1">
    <location>
        <begin position="1"/>
        <end position="11"/>
    </location>
</feature>
<dbReference type="GO" id="GO:0003886">
    <property type="term" value="F:DNA (cytosine-5-)-methyltransferase activity"/>
    <property type="evidence" value="ECO:0007669"/>
    <property type="project" value="TreeGrafter"/>
</dbReference>
<dbReference type="EMBL" id="JAATJU010022000">
    <property type="protein sequence ID" value="KAH0512338.1"/>
    <property type="molecule type" value="Genomic_DNA"/>
</dbReference>
<accession>A0A8J6GKG3</accession>